<keyword evidence="10" id="KW-1185">Reference proteome</keyword>
<dbReference type="Pfam" id="PF08395">
    <property type="entry name" value="7tm_7"/>
    <property type="match status" value="1"/>
</dbReference>
<dbReference type="VEuPathDB" id="VectorBase:CPIJ039892"/>
<dbReference type="AlphaFoldDB" id="A0A1S4KIG4"/>
<proteinExistence type="inferred from homology"/>
<feature type="transmembrane region" description="Helical" evidence="8">
    <location>
        <begin position="244"/>
        <end position="265"/>
    </location>
</feature>
<comment type="caution">
    <text evidence="8">Lacks conserved residue(s) required for the propagation of feature annotation.</text>
</comment>
<reference evidence="9" key="1">
    <citation type="submission" date="2020-05" db="UniProtKB">
        <authorList>
            <consortium name="EnsemblMetazoa"/>
        </authorList>
    </citation>
    <scope>IDENTIFICATION</scope>
    <source>
        <strain evidence="9">JHB</strain>
    </source>
</reference>
<dbReference type="OrthoDB" id="6366728at2759"/>
<keyword evidence="7 8" id="KW-0807">Transducer</keyword>
<accession>A0A1S4KIG4</accession>
<dbReference type="Proteomes" id="UP000002320">
    <property type="component" value="Unassembled WGS sequence"/>
</dbReference>
<feature type="transmembrane region" description="Helical" evidence="8">
    <location>
        <begin position="358"/>
        <end position="376"/>
    </location>
</feature>
<dbReference type="GO" id="GO:0030424">
    <property type="term" value="C:axon"/>
    <property type="evidence" value="ECO:0007669"/>
    <property type="project" value="TreeGrafter"/>
</dbReference>
<feature type="transmembrane region" description="Helical" evidence="8">
    <location>
        <begin position="34"/>
        <end position="59"/>
    </location>
</feature>
<feature type="transmembrane region" description="Helical" evidence="8">
    <location>
        <begin position="135"/>
        <end position="156"/>
    </location>
</feature>
<feature type="transmembrane region" description="Helical" evidence="8">
    <location>
        <begin position="162"/>
        <end position="182"/>
    </location>
</feature>
<dbReference type="PANTHER" id="PTHR21143:SF104">
    <property type="entry name" value="GUSTATORY RECEPTOR 8A-RELATED"/>
    <property type="match status" value="1"/>
</dbReference>
<comment type="subcellular location">
    <subcellularLocation>
        <location evidence="1 8">Cell membrane</location>
        <topology evidence="1 8">Multi-pass membrane protein</topology>
    </subcellularLocation>
</comment>
<dbReference type="GO" id="GO:0007165">
    <property type="term" value="P:signal transduction"/>
    <property type="evidence" value="ECO:0007669"/>
    <property type="project" value="UniProtKB-KW"/>
</dbReference>
<dbReference type="GO" id="GO:0043025">
    <property type="term" value="C:neuronal cell body"/>
    <property type="evidence" value="ECO:0007669"/>
    <property type="project" value="TreeGrafter"/>
</dbReference>
<dbReference type="InParanoid" id="A0A1S4KIG4"/>
<evidence type="ECO:0000313" key="9">
    <source>
        <dbReference type="EnsemblMetazoa" id="CPIJ039892-PA"/>
    </source>
</evidence>
<dbReference type="GO" id="GO:0005886">
    <property type="term" value="C:plasma membrane"/>
    <property type="evidence" value="ECO:0007669"/>
    <property type="project" value="UniProtKB-SubCell"/>
</dbReference>
<dbReference type="InterPro" id="IPR013604">
    <property type="entry name" value="7TM_chemorcpt"/>
</dbReference>
<protein>
    <recommendedName>
        <fullName evidence="8">Gustatory receptor</fullName>
    </recommendedName>
</protein>
<dbReference type="VEuPathDB" id="VectorBase:CQUJHB012945"/>
<comment type="similarity">
    <text evidence="8">Belongs to the insect chemoreceptor superfamily. Gustatory receptor (GR) family.</text>
</comment>
<feature type="transmembrane region" description="Helical" evidence="8">
    <location>
        <begin position="221"/>
        <end position="238"/>
    </location>
</feature>
<evidence type="ECO:0000256" key="6">
    <source>
        <dbReference type="ARBA" id="ARBA00023170"/>
    </source>
</evidence>
<dbReference type="GO" id="GO:0050909">
    <property type="term" value="P:sensory perception of taste"/>
    <property type="evidence" value="ECO:0007669"/>
    <property type="project" value="InterPro"/>
</dbReference>
<evidence type="ECO:0000256" key="1">
    <source>
        <dbReference type="ARBA" id="ARBA00004651"/>
    </source>
</evidence>
<evidence type="ECO:0000256" key="4">
    <source>
        <dbReference type="ARBA" id="ARBA00022989"/>
    </source>
</evidence>
<dbReference type="GO" id="GO:0007635">
    <property type="term" value="P:chemosensory behavior"/>
    <property type="evidence" value="ECO:0007669"/>
    <property type="project" value="TreeGrafter"/>
</dbReference>
<dbReference type="GO" id="GO:0008049">
    <property type="term" value="P:male courtship behavior"/>
    <property type="evidence" value="ECO:0007669"/>
    <property type="project" value="TreeGrafter"/>
</dbReference>
<keyword evidence="3 8" id="KW-0812">Transmembrane</keyword>
<keyword evidence="5 8" id="KW-0472">Membrane</keyword>
<name>A0A1S4KIG4_CULQU</name>
<keyword evidence="2 8" id="KW-1003">Cell membrane</keyword>
<evidence type="ECO:0000256" key="3">
    <source>
        <dbReference type="ARBA" id="ARBA00022692"/>
    </source>
</evidence>
<evidence type="ECO:0000256" key="2">
    <source>
        <dbReference type="ARBA" id="ARBA00022475"/>
    </source>
</evidence>
<feature type="transmembrane region" description="Helical" evidence="8">
    <location>
        <begin position="71"/>
        <end position="89"/>
    </location>
</feature>
<keyword evidence="6 8" id="KW-0675">Receptor</keyword>
<organism evidence="9 10">
    <name type="scientific">Culex quinquefasciatus</name>
    <name type="common">Southern house mosquito</name>
    <name type="synonym">Culex pungens</name>
    <dbReference type="NCBI Taxonomy" id="7176"/>
    <lineage>
        <taxon>Eukaryota</taxon>
        <taxon>Metazoa</taxon>
        <taxon>Ecdysozoa</taxon>
        <taxon>Arthropoda</taxon>
        <taxon>Hexapoda</taxon>
        <taxon>Insecta</taxon>
        <taxon>Pterygota</taxon>
        <taxon>Neoptera</taxon>
        <taxon>Endopterygota</taxon>
        <taxon>Diptera</taxon>
        <taxon>Nematocera</taxon>
        <taxon>Culicoidea</taxon>
        <taxon>Culicidae</taxon>
        <taxon>Culicinae</taxon>
        <taxon>Culicini</taxon>
        <taxon>Culex</taxon>
        <taxon>Culex</taxon>
    </lineage>
</organism>
<dbReference type="PANTHER" id="PTHR21143">
    <property type="entry name" value="INVERTEBRATE GUSTATORY RECEPTOR"/>
    <property type="match status" value="1"/>
</dbReference>
<evidence type="ECO:0000313" key="10">
    <source>
        <dbReference type="Proteomes" id="UP000002320"/>
    </source>
</evidence>
<dbReference type="EnsemblMetazoa" id="CPIJ039892-RA">
    <property type="protein sequence ID" value="CPIJ039892-PA"/>
    <property type="gene ID" value="CPIJ039892"/>
</dbReference>
<evidence type="ECO:0000256" key="8">
    <source>
        <dbReference type="RuleBase" id="RU363108"/>
    </source>
</evidence>
<feature type="transmembrane region" description="Helical" evidence="8">
    <location>
        <begin position="277"/>
        <end position="297"/>
    </location>
</feature>
<comment type="function">
    <text evidence="8">Gustatory receptor which mediates acceptance or avoidance behavior, depending on its substrates.</text>
</comment>
<dbReference type="GO" id="GO:0030425">
    <property type="term" value="C:dendrite"/>
    <property type="evidence" value="ECO:0007669"/>
    <property type="project" value="TreeGrafter"/>
</dbReference>
<sequence>MSNQNPLIRAFKALQLIQFWLGISNLLKVRRYRLLYVFYVVFCFTTNLLLFSFCLANILSETNKKSLVSQIMDFLTLCSVEAAILPFYYQSAMCNIYSNQRNVFEIVNLIDSEFYTQLKEVFDYRLLKRIVNKSVSFSIVMVVSMETIALICNVHEHFLSRIHRVISLFTIVIGNTVFVILIRELLRRINRMNKLSANLYHNSGNKKLQQIVNIQTTQRKIIYISIVHTYCYMAISHLNDAFRYSHVATMAHYFYILTTYSFYIIYSFSVEVMREKIYFELVMILIIVIYISYVMYICEEIKQESNLMSRNIHITNYNKTLPLGNKEIGLYLELVSQQLLHQQLNLHANSFFNIDLKFLNLMVGAVTTYLVILLQFNA</sequence>
<evidence type="ECO:0000256" key="5">
    <source>
        <dbReference type="ARBA" id="ARBA00023136"/>
    </source>
</evidence>
<evidence type="ECO:0000256" key="7">
    <source>
        <dbReference type="ARBA" id="ARBA00023224"/>
    </source>
</evidence>
<keyword evidence="4 8" id="KW-1133">Transmembrane helix</keyword>